<dbReference type="GO" id="GO:0008360">
    <property type="term" value="P:regulation of cell shape"/>
    <property type="evidence" value="ECO:0007669"/>
    <property type="project" value="UniProtKB-KW"/>
</dbReference>
<feature type="transmembrane region" description="Helical" evidence="10">
    <location>
        <begin position="95"/>
        <end position="123"/>
    </location>
</feature>
<gene>
    <name evidence="11" type="ORF">DIZ79_17665</name>
</gene>
<keyword evidence="7 10" id="KW-0472">Membrane</keyword>
<name>A0A370DFU9_9GAMM</name>
<sequence>MQSGNRHFLLKPIMPGLKKASIVLVVLSIMNSIAGYLREIVVAASFGAGSVTDAFFSSYAFVMTVNDLLITAALTASIIPSLGHFGEQLKKQGQLLSAALTVVISASTLLALLLSTLFPLIIAELVPGLGEAELTSATFHGRWLVWLLPAYSLYFLFSLTLNAGHRFIAPGLAWLGINVIFTIIVVSTADQLGDKSLLVGVMTGPMLMAALLGITVMRRIPIKPSLVSLSAAPVRHAWKLARPVIMSLGVGSSLGLLMISHLAVRGYGSFNGTGSVSALTYAFRIYEVPLTLAAHVAGTLILPIMVKYYADKDWDKIALLSRQLVFWGAMLLTPASMLIFFEAEILVRLLLERKNFTPDDSALTASALRGFAPAIVFEAVFVVYYRIFYALHRPQIPIIISLISLTILFAALQIQDTNSTVESTSLTLSISFLAASVAVFFFIHRIAEADVLPDFREAIWLFLTGAGIAYVWHYLSTTGSTDLLLAMVRGITLPFLFWGILLWIFPEQRHRLMRFFHLKKSAEIA</sequence>
<accession>A0A370DFU9</accession>
<proteinExistence type="inferred from homology"/>
<feature type="transmembrane region" description="Helical" evidence="10">
    <location>
        <begin position="371"/>
        <end position="389"/>
    </location>
</feature>
<evidence type="ECO:0008006" key="13">
    <source>
        <dbReference type="Google" id="ProtNLM"/>
    </source>
</evidence>
<feature type="transmembrane region" description="Helical" evidence="10">
    <location>
        <begin position="487"/>
        <end position="505"/>
    </location>
</feature>
<feature type="transmembrane region" description="Helical" evidence="10">
    <location>
        <begin position="167"/>
        <end position="185"/>
    </location>
</feature>
<dbReference type="GO" id="GO:0005886">
    <property type="term" value="C:plasma membrane"/>
    <property type="evidence" value="ECO:0007669"/>
    <property type="project" value="UniProtKB-SubCell"/>
</dbReference>
<feature type="transmembrane region" description="Helical" evidence="10">
    <location>
        <begin position="458"/>
        <end position="475"/>
    </location>
</feature>
<dbReference type="InterPro" id="IPR004268">
    <property type="entry name" value="MurJ"/>
</dbReference>
<feature type="transmembrane region" description="Helical" evidence="10">
    <location>
        <begin position="283"/>
        <end position="304"/>
    </location>
</feature>
<comment type="function">
    <text evidence="8">Involved in peptidoglycan biosynthesis. Transports lipid-linked peptidoglycan precursors from the inner to the outer leaflet of the cytoplasmic membrane.</text>
</comment>
<evidence type="ECO:0000313" key="12">
    <source>
        <dbReference type="Proteomes" id="UP000255508"/>
    </source>
</evidence>
<reference evidence="11 12" key="1">
    <citation type="journal article" date="2018" name="ISME J.">
        <title>Endosymbiont genomes yield clues of tubeworm success.</title>
        <authorList>
            <person name="Li Y."/>
            <person name="Liles M.R."/>
            <person name="Halanych K.M."/>
        </authorList>
    </citation>
    <scope>NUCLEOTIDE SEQUENCE [LARGE SCALE GENOMIC DNA]</scope>
    <source>
        <strain evidence="11">A1422</strain>
    </source>
</reference>
<dbReference type="PRINTS" id="PR01806">
    <property type="entry name" value="VIRFACTRMVIN"/>
</dbReference>
<dbReference type="Proteomes" id="UP000255508">
    <property type="component" value="Unassembled WGS sequence"/>
</dbReference>
<comment type="caution">
    <text evidence="11">The sequence shown here is derived from an EMBL/GenBank/DDBJ whole genome shotgun (WGS) entry which is preliminary data.</text>
</comment>
<evidence type="ECO:0000256" key="3">
    <source>
        <dbReference type="ARBA" id="ARBA00022692"/>
    </source>
</evidence>
<dbReference type="InterPro" id="IPR051050">
    <property type="entry name" value="Lipid_II_flippase_MurJ/MviN"/>
</dbReference>
<evidence type="ECO:0000256" key="1">
    <source>
        <dbReference type="ARBA" id="ARBA00004651"/>
    </source>
</evidence>
<feature type="transmembrane region" description="Helical" evidence="10">
    <location>
        <begin position="244"/>
        <end position="263"/>
    </location>
</feature>
<comment type="subcellular location">
    <subcellularLocation>
        <location evidence="1">Cell membrane</location>
        <topology evidence="1">Multi-pass membrane protein</topology>
    </subcellularLocation>
</comment>
<dbReference type="GO" id="GO:0034204">
    <property type="term" value="P:lipid translocation"/>
    <property type="evidence" value="ECO:0007669"/>
    <property type="project" value="TreeGrafter"/>
</dbReference>
<dbReference type="Pfam" id="PF03023">
    <property type="entry name" value="MurJ"/>
    <property type="match status" value="1"/>
</dbReference>
<dbReference type="AlphaFoldDB" id="A0A370DFU9"/>
<feature type="transmembrane region" description="Helical" evidence="10">
    <location>
        <begin position="20"/>
        <end position="38"/>
    </location>
</feature>
<dbReference type="GO" id="GO:0009252">
    <property type="term" value="P:peptidoglycan biosynthetic process"/>
    <property type="evidence" value="ECO:0007669"/>
    <property type="project" value="UniProtKB-KW"/>
</dbReference>
<keyword evidence="2" id="KW-1003">Cell membrane</keyword>
<dbReference type="PANTHER" id="PTHR47019:SF1">
    <property type="entry name" value="LIPID II FLIPPASE MURJ"/>
    <property type="match status" value="1"/>
</dbReference>
<protein>
    <recommendedName>
        <fullName evidence="13">Virulence factor MviN</fullName>
    </recommendedName>
</protein>
<evidence type="ECO:0000256" key="10">
    <source>
        <dbReference type="SAM" id="Phobius"/>
    </source>
</evidence>
<evidence type="ECO:0000256" key="8">
    <source>
        <dbReference type="ARBA" id="ARBA00060041"/>
    </source>
</evidence>
<dbReference type="EMBL" id="QFXD01000319">
    <property type="protein sequence ID" value="RDH83430.1"/>
    <property type="molecule type" value="Genomic_DNA"/>
</dbReference>
<evidence type="ECO:0000256" key="9">
    <source>
        <dbReference type="ARBA" id="ARBA00061532"/>
    </source>
</evidence>
<dbReference type="GO" id="GO:0015648">
    <property type="term" value="F:lipid-linked peptidoglycan transporter activity"/>
    <property type="evidence" value="ECO:0007669"/>
    <property type="project" value="TreeGrafter"/>
</dbReference>
<keyword evidence="6 10" id="KW-1133">Transmembrane helix</keyword>
<feature type="transmembrane region" description="Helical" evidence="10">
    <location>
        <begin position="426"/>
        <end position="446"/>
    </location>
</feature>
<feature type="transmembrane region" description="Helical" evidence="10">
    <location>
        <begin position="324"/>
        <end position="351"/>
    </location>
</feature>
<keyword evidence="5" id="KW-0573">Peptidoglycan synthesis</keyword>
<feature type="transmembrane region" description="Helical" evidence="10">
    <location>
        <begin position="58"/>
        <end position="83"/>
    </location>
</feature>
<dbReference type="PANTHER" id="PTHR47019">
    <property type="entry name" value="LIPID II FLIPPASE MURJ"/>
    <property type="match status" value="1"/>
</dbReference>
<evidence type="ECO:0000256" key="7">
    <source>
        <dbReference type="ARBA" id="ARBA00023136"/>
    </source>
</evidence>
<feature type="transmembrane region" description="Helical" evidence="10">
    <location>
        <begin position="143"/>
        <end position="160"/>
    </location>
</feature>
<comment type="similarity">
    <text evidence="9">Belongs to the MurJ/MviN family.</text>
</comment>
<organism evidence="11 12">
    <name type="scientific">endosymbiont of Lamellibrachia luymesi</name>
    <dbReference type="NCBI Taxonomy" id="2200907"/>
    <lineage>
        <taxon>Bacteria</taxon>
        <taxon>Pseudomonadati</taxon>
        <taxon>Pseudomonadota</taxon>
        <taxon>Gammaproteobacteria</taxon>
        <taxon>sulfur-oxidizing symbionts</taxon>
    </lineage>
</organism>
<feature type="transmembrane region" description="Helical" evidence="10">
    <location>
        <begin position="197"/>
        <end position="216"/>
    </location>
</feature>
<evidence type="ECO:0000256" key="5">
    <source>
        <dbReference type="ARBA" id="ARBA00022984"/>
    </source>
</evidence>
<evidence type="ECO:0000256" key="2">
    <source>
        <dbReference type="ARBA" id="ARBA00022475"/>
    </source>
</evidence>
<evidence type="ECO:0000313" key="11">
    <source>
        <dbReference type="EMBL" id="RDH83430.1"/>
    </source>
</evidence>
<evidence type="ECO:0000256" key="4">
    <source>
        <dbReference type="ARBA" id="ARBA00022960"/>
    </source>
</evidence>
<evidence type="ECO:0000256" key="6">
    <source>
        <dbReference type="ARBA" id="ARBA00022989"/>
    </source>
</evidence>
<keyword evidence="4" id="KW-0133">Cell shape</keyword>
<feature type="transmembrane region" description="Helical" evidence="10">
    <location>
        <begin position="396"/>
        <end position="414"/>
    </location>
</feature>
<keyword evidence="3 10" id="KW-0812">Transmembrane</keyword>